<keyword evidence="4 8" id="KW-0611">Plant defense</keyword>
<dbReference type="Pfam" id="PF03094">
    <property type="entry name" value="Mlo"/>
    <property type="match status" value="1"/>
</dbReference>
<keyword evidence="12" id="KW-1185">Reference proteome</keyword>
<organism evidence="11 12">
    <name type="scientific">Ceratodon purpureus</name>
    <name type="common">Fire moss</name>
    <name type="synonym">Dicranum purpureum</name>
    <dbReference type="NCBI Taxonomy" id="3225"/>
    <lineage>
        <taxon>Eukaryota</taxon>
        <taxon>Viridiplantae</taxon>
        <taxon>Streptophyta</taxon>
        <taxon>Embryophyta</taxon>
        <taxon>Bryophyta</taxon>
        <taxon>Bryophytina</taxon>
        <taxon>Bryopsida</taxon>
        <taxon>Dicranidae</taxon>
        <taxon>Pseudoditrichales</taxon>
        <taxon>Ditrichaceae</taxon>
        <taxon>Ceratodon</taxon>
    </lineage>
</organism>
<dbReference type="PANTHER" id="PTHR31942">
    <property type="entry name" value="MLO-LIKE PROTEIN 1"/>
    <property type="match status" value="1"/>
</dbReference>
<feature type="transmembrane region" description="Helical" evidence="10">
    <location>
        <begin position="61"/>
        <end position="79"/>
    </location>
</feature>
<reference evidence="11" key="1">
    <citation type="submission" date="2020-06" db="EMBL/GenBank/DDBJ databases">
        <title>WGS assembly of Ceratodon purpureus strain R40.</title>
        <authorList>
            <person name="Carey S.B."/>
            <person name="Jenkins J."/>
            <person name="Shu S."/>
            <person name="Lovell J.T."/>
            <person name="Sreedasyam A."/>
            <person name="Maumus F."/>
            <person name="Tiley G.P."/>
            <person name="Fernandez-Pozo N."/>
            <person name="Barry K."/>
            <person name="Chen C."/>
            <person name="Wang M."/>
            <person name="Lipzen A."/>
            <person name="Daum C."/>
            <person name="Saski C.A."/>
            <person name="Payton A.C."/>
            <person name="Mcbreen J.C."/>
            <person name="Conrad R.E."/>
            <person name="Kollar L.M."/>
            <person name="Olsson S."/>
            <person name="Huttunen S."/>
            <person name="Landis J.B."/>
            <person name="Wickett N.J."/>
            <person name="Johnson M.G."/>
            <person name="Rensing S.A."/>
            <person name="Grimwood J."/>
            <person name="Schmutz J."/>
            <person name="Mcdaniel S.F."/>
        </authorList>
    </citation>
    <scope>NUCLEOTIDE SEQUENCE</scope>
    <source>
        <strain evidence="11">R40</strain>
    </source>
</reference>
<feature type="transmembrane region" description="Helical" evidence="10">
    <location>
        <begin position="339"/>
        <end position="363"/>
    </location>
</feature>
<feature type="transmembrane region" description="Helical" evidence="10">
    <location>
        <begin position="16"/>
        <end position="40"/>
    </location>
</feature>
<evidence type="ECO:0000256" key="10">
    <source>
        <dbReference type="SAM" id="Phobius"/>
    </source>
</evidence>
<evidence type="ECO:0000256" key="2">
    <source>
        <dbReference type="ARBA" id="ARBA00006574"/>
    </source>
</evidence>
<keyword evidence="5 8" id="KW-1133">Transmembrane helix</keyword>
<evidence type="ECO:0000256" key="5">
    <source>
        <dbReference type="ARBA" id="ARBA00022989"/>
    </source>
</evidence>
<feature type="transmembrane region" description="Helical" evidence="10">
    <location>
        <begin position="383"/>
        <end position="404"/>
    </location>
</feature>
<feature type="transmembrane region" description="Helical" evidence="10">
    <location>
        <begin position="134"/>
        <end position="156"/>
    </location>
</feature>
<evidence type="ECO:0000256" key="4">
    <source>
        <dbReference type="ARBA" id="ARBA00022821"/>
    </source>
</evidence>
<comment type="caution">
    <text evidence="11">The sequence shown here is derived from an EMBL/GenBank/DDBJ whole genome shotgun (WGS) entry which is preliminary data.</text>
</comment>
<dbReference type="EMBL" id="CM026421">
    <property type="protein sequence ID" value="KAG0590771.1"/>
    <property type="molecule type" value="Genomic_DNA"/>
</dbReference>
<feature type="compositionally biased region" description="Basic and acidic residues" evidence="9">
    <location>
        <begin position="509"/>
        <end position="520"/>
    </location>
</feature>
<feature type="region of interest" description="Disordered" evidence="9">
    <location>
        <begin position="456"/>
        <end position="520"/>
    </location>
</feature>
<dbReference type="PANTHER" id="PTHR31942:SF77">
    <property type="entry name" value="MLO-LIKE PROTEIN 14"/>
    <property type="match status" value="1"/>
</dbReference>
<feature type="transmembrane region" description="Helical" evidence="10">
    <location>
        <begin position="282"/>
        <end position="300"/>
    </location>
</feature>
<accession>A0A8T0J7M0</accession>
<dbReference type="GO" id="GO:0006952">
    <property type="term" value="P:defense response"/>
    <property type="evidence" value="ECO:0007669"/>
    <property type="project" value="UniProtKB-KW"/>
</dbReference>
<evidence type="ECO:0000256" key="6">
    <source>
        <dbReference type="ARBA" id="ARBA00023136"/>
    </source>
</evidence>
<sequence length="520" mass="59314">MAGDGTERSLEFTSTWAVVTIISCFVVISLIFERLLHWLGQHLIKTKRKAHYASLVKIKDELMLVGFVSLAMTLLQKPVSKICVPSAWYNTFTPCDIKMRVQKPPVTVAPTTIPTCRAGSEQAVTATGLHQLHIFIFLLAGVHVIYSFLTMALALWKVHSWRKWEKEAQQAAIGDQYLENIANSITYTRKSTFQEYHTSWCCSQNVLVVWVVCFFHQLYIPKADYITLRQGFTRNHHLRDDYDFDAYMIRCMEDEFQKIVGISLKLWVFVLLFILFNVHGVYLYFWTSFIPVILVLVIGAKLQHVVATLAIENAAVPGAFVGQLMQPRDQLFWFGRPELLLSILHLVMFQNAFELATFLWHVWAFGFHTCLLEHNKTMLYIRLLVGLGVQIFVSTCTLPLYALVSQMGTNFKPAVLPTRVGNALHTWHKGAKKRLKMGTLFSFAHKNKNTADGIEQQSLRSQGSDDSSLAPPMQSIMEDSSMGRADPGQPQARTPRQHGTDLHSVYVQIDKRGRNERDHH</sequence>
<evidence type="ECO:0000256" key="7">
    <source>
        <dbReference type="ARBA" id="ARBA00023265"/>
    </source>
</evidence>
<keyword evidence="6 8" id="KW-0472">Membrane</keyword>
<comment type="subcellular location">
    <subcellularLocation>
        <location evidence="1 8">Membrane</location>
        <topology evidence="1 8">Multi-pass membrane protein</topology>
    </subcellularLocation>
</comment>
<comment type="domain">
    <text evidence="8">The C-terminus contains a calmodulin-binding domain, which binds calmodulin in a calcium-dependent fashion.</text>
</comment>
<keyword evidence="3 8" id="KW-0812">Transmembrane</keyword>
<feature type="compositionally biased region" description="Polar residues" evidence="9">
    <location>
        <begin position="456"/>
        <end position="467"/>
    </location>
</feature>
<evidence type="ECO:0000256" key="1">
    <source>
        <dbReference type="ARBA" id="ARBA00004141"/>
    </source>
</evidence>
<keyword evidence="7 8" id="KW-0568">Pathogenesis-related protein</keyword>
<evidence type="ECO:0000313" key="12">
    <source>
        <dbReference type="Proteomes" id="UP000822688"/>
    </source>
</evidence>
<evidence type="ECO:0000256" key="9">
    <source>
        <dbReference type="SAM" id="MobiDB-lite"/>
    </source>
</evidence>
<feature type="transmembrane region" description="Helical" evidence="10">
    <location>
        <begin position="259"/>
        <end position="276"/>
    </location>
</feature>
<gene>
    <name evidence="8" type="primary">MLO</name>
    <name evidence="11" type="ORF">KC19_1G125200</name>
</gene>
<dbReference type="Proteomes" id="UP000822688">
    <property type="component" value="Chromosome 1"/>
</dbReference>
<proteinExistence type="inferred from homology"/>
<evidence type="ECO:0000256" key="3">
    <source>
        <dbReference type="ARBA" id="ARBA00022692"/>
    </source>
</evidence>
<name>A0A8T0J7M0_CERPU</name>
<dbReference type="AlphaFoldDB" id="A0A8T0J7M0"/>
<dbReference type="GO" id="GO:0005516">
    <property type="term" value="F:calmodulin binding"/>
    <property type="evidence" value="ECO:0007669"/>
    <property type="project" value="UniProtKB-KW"/>
</dbReference>
<evidence type="ECO:0000256" key="8">
    <source>
        <dbReference type="RuleBase" id="RU280816"/>
    </source>
</evidence>
<comment type="function">
    <text evidence="8">May be involved in modulation of pathogen defense and leaf cell death.</text>
</comment>
<dbReference type="GO" id="GO:0016020">
    <property type="term" value="C:membrane"/>
    <property type="evidence" value="ECO:0007669"/>
    <property type="project" value="UniProtKB-SubCell"/>
</dbReference>
<dbReference type="InterPro" id="IPR004326">
    <property type="entry name" value="Mlo"/>
</dbReference>
<keyword evidence="8" id="KW-0112">Calmodulin-binding</keyword>
<evidence type="ECO:0000313" key="11">
    <source>
        <dbReference type="EMBL" id="KAG0590771.1"/>
    </source>
</evidence>
<comment type="similarity">
    <text evidence="2 8">Belongs to the MLO family.</text>
</comment>
<protein>
    <recommendedName>
        <fullName evidence="8">MLO-like protein</fullName>
    </recommendedName>
</protein>